<dbReference type="STRING" id="1805281.AUJ77_02860"/>
<organism evidence="2 3">
    <name type="scientific">Candidatus Nomurabacteria bacterium CG1_02_43_90</name>
    <dbReference type="NCBI Taxonomy" id="1805281"/>
    <lineage>
        <taxon>Bacteria</taxon>
        <taxon>Candidatus Nomuraibacteriota</taxon>
    </lineage>
</organism>
<dbReference type="Proteomes" id="UP000181992">
    <property type="component" value="Unassembled WGS sequence"/>
</dbReference>
<dbReference type="EMBL" id="MNVN01000016">
    <property type="protein sequence ID" value="OIO30491.1"/>
    <property type="molecule type" value="Genomic_DNA"/>
</dbReference>
<reference evidence="2 3" key="1">
    <citation type="journal article" date="2016" name="Environ. Microbiol.">
        <title>Genomic resolution of a cold subsurface aquifer community provides metabolic insights for novel microbes adapted to high CO concentrations.</title>
        <authorList>
            <person name="Probst A.J."/>
            <person name="Castelle C.J."/>
            <person name="Singh A."/>
            <person name="Brown C.T."/>
            <person name="Anantharaman K."/>
            <person name="Sharon I."/>
            <person name="Hug L.A."/>
            <person name="Burstein D."/>
            <person name="Emerson J.B."/>
            <person name="Thomas B.C."/>
            <person name="Banfield J.F."/>
        </authorList>
    </citation>
    <scope>NUCLEOTIDE SEQUENCE [LARGE SCALE GENOMIC DNA]</scope>
    <source>
        <strain evidence="2">CG1_02_43_90</strain>
    </source>
</reference>
<comment type="caution">
    <text evidence="2">The sequence shown here is derived from an EMBL/GenBank/DDBJ whole genome shotgun (WGS) entry which is preliminary data.</text>
</comment>
<feature type="transmembrane region" description="Helical" evidence="1">
    <location>
        <begin position="37"/>
        <end position="57"/>
    </location>
</feature>
<protein>
    <submittedName>
        <fullName evidence="2">Uncharacterized protein</fullName>
    </submittedName>
</protein>
<evidence type="ECO:0000256" key="1">
    <source>
        <dbReference type="SAM" id="Phobius"/>
    </source>
</evidence>
<feature type="transmembrane region" description="Helical" evidence="1">
    <location>
        <begin position="7"/>
        <end position="25"/>
    </location>
</feature>
<accession>A0A1J4V3D3</accession>
<keyword evidence="1" id="KW-0812">Transmembrane</keyword>
<gene>
    <name evidence="2" type="ORF">AUJ77_02860</name>
</gene>
<dbReference type="AlphaFoldDB" id="A0A1J4V3D3"/>
<keyword evidence="1" id="KW-1133">Transmembrane helix</keyword>
<evidence type="ECO:0000313" key="3">
    <source>
        <dbReference type="Proteomes" id="UP000181992"/>
    </source>
</evidence>
<sequence length="64" mass="6860">MQGFIKIVFIIAIIGIVIIGIFFVLDIVNSAEMKQVLIKVALVLGLLTVGGIGISFLSKKGKEE</sequence>
<evidence type="ECO:0000313" key="2">
    <source>
        <dbReference type="EMBL" id="OIO30491.1"/>
    </source>
</evidence>
<name>A0A1J4V3D3_9BACT</name>
<keyword evidence="1" id="KW-0472">Membrane</keyword>
<proteinExistence type="predicted"/>